<evidence type="ECO:0000256" key="8">
    <source>
        <dbReference type="PIRSR" id="PIRSR001093-1"/>
    </source>
</evidence>
<dbReference type="GO" id="GO:0030203">
    <property type="term" value="P:glycosaminoglycan metabolic process"/>
    <property type="evidence" value="ECO:0007669"/>
    <property type="project" value="TreeGrafter"/>
</dbReference>
<dbReference type="OrthoDB" id="428480at2759"/>
<evidence type="ECO:0000313" key="12">
    <source>
        <dbReference type="EMBL" id="GJE96907.1"/>
    </source>
</evidence>
<keyword evidence="6 7" id="KW-0326">Glycosidase</keyword>
<evidence type="ECO:0000256" key="3">
    <source>
        <dbReference type="ARBA" id="ARBA00022729"/>
    </source>
</evidence>
<feature type="domain" description="Glycoside hydrolase family 20 catalytic" evidence="10">
    <location>
        <begin position="176"/>
        <end position="524"/>
    </location>
</feature>
<sequence>MRLKSLFVVVEFLFLGRATAIWPAPGTISSGTRTILLSPSFRITSDLNPTPQDLSRAIKRTQTHLRSDSLGRLVIGRGAGDSATFASAPVLRALLLSLSSGSEVRSISDEAVQPLDVRDESYSLSVPDDGSDAVLSANTTLGLLRGLITFEQLWYEFDGNVYTISTPVKVEDAPAYAYRGLGLDTSRNFYPVSDIKRTLDAMSWVKLNTLYWHVVDSQSFPLEVDAFPELAQEGAYSATQVYSEADVQDIIAYAAARGIDVVLELDTPGHETAIGLSHPEHIACYLSTPWADFANEPPAGQLRLATPATLNFSVELVSAVSSKFRSSLFSTGGDEVNTNCYAQDAQTQADLQASGMTLDEALDQFLHATHAVVRAQGKTPIVKEGGYAVNRRRRNADVAIDMILKHNTTLPNTTIAVVWISSQDAKNVTERGYRVIHQPSDYFYLDCGGGGWLGEDVTGNSWCDPFKTWQRIYSFNPLANLTTAQSALVLGGQIPLWSEQSGPENMDSIVWPRAASAAEVFWSGGVSNGAALNASDALPRLHDIRFRMVQRGVKAIPLQPEWCALRPGACDLTS</sequence>
<dbReference type="CDD" id="cd06562">
    <property type="entry name" value="GH20_HexA_HexB-like"/>
    <property type="match status" value="1"/>
</dbReference>
<evidence type="ECO:0000256" key="4">
    <source>
        <dbReference type="ARBA" id="ARBA00022801"/>
    </source>
</evidence>
<dbReference type="Pfam" id="PF14845">
    <property type="entry name" value="Glycohydro_20b2"/>
    <property type="match status" value="1"/>
</dbReference>
<feature type="chain" id="PRO_5040364808" description="Beta-hexosaminidase" evidence="9">
    <location>
        <begin position="21"/>
        <end position="574"/>
    </location>
</feature>
<comment type="catalytic activity">
    <reaction evidence="1 7">
        <text>Hydrolysis of terminal non-reducing N-acetyl-D-hexosamine residues in N-acetyl-beta-D-hexosaminides.</text>
        <dbReference type="EC" id="3.2.1.52"/>
    </reaction>
</comment>
<keyword evidence="3 9" id="KW-0732">Signal</keyword>
<evidence type="ECO:0000256" key="1">
    <source>
        <dbReference type="ARBA" id="ARBA00001231"/>
    </source>
</evidence>
<evidence type="ECO:0000313" key="13">
    <source>
        <dbReference type="Proteomes" id="UP000703269"/>
    </source>
</evidence>
<protein>
    <recommendedName>
        <fullName evidence="7">Beta-hexosaminidase</fullName>
        <ecNumber evidence="7">3.2.1.52</ecNumber>
    </recommendedName>
</protein>
<dbReference type="PRINTS" id="PR00738">
    <property type="entry name" value="GLHYDRLASE20"/>
</dbReference>
<dbReference type="GO" id="GO:0016020">
    <property type="term" value="C:membrane"/>
    <property type="evidence" value="ECO:0007669"/>
    <property type="project" value="TreeGrafter"/>
</dbReference>
<dbReference type="FunFam" id="3.20.20.80:FF:000063">
    <property type="entry name" value="Beta-hexosaminidase"/>
    <property type="match status" value="1"/>
</dbReference>
<feature type="active site" description="Proton donor" evidence="8">
    <location>
        <position position="335"/>
    </location>
</feature>
<organism evidence="12 13">
    <name type="scientific">Phanerochaete sordida</name>
    <dbReference type="NCBI Taxonomy" id="48140"/>
    <lineage>
        <taxon>Eukaryota</taxon>
        <taxon>Fungi</taxon>
        <taxon>Dikarya</taxon>
        <taxon>Basidiomycota</taxon>
        <taxon>Agaricomycotina</taxon>
        <taxon>Agaricomycetes</taxon>
        <taxon>Polyporales</taxon>
        <taxon>Phanerochaetaceae</taxon>
        <taxon>Phanerochaete</taxon>
    </lineage>
</organism>
<dbReference type="PANTHER" id="PTHR22600:SF26">
    <property type="entry name" value="BETA-N-ACETYLHEXOSAMINIDASE"/>
    <property type="match status" value="1"/>
</dbReference>
<name>A0A9P3GJZ1_9APHY</name>
<dbReference type="Gene3D" id="3.30.379.10">
    <property type="entry name" value="Chitobiase/beta-hexosaminidase domain 2-like"/>
    <property type="match status" value="1"/>
</dbReference>
<comment type="caution">
    <text evidence="12">The sequence shown here is derived from an EMBL/GenBank/DDBJ whole genome shotgun (WGS) entry which is preliminary data.</text>
</comment>
<dbReference type="PANTHER" id="PTHR22600">
    <property type="entry name" value="BETA-HEXOSAMINIDASE"/>
    <property type="match status" value="1"/>
</dbReference>
<evidence type="ECO:0000259" key="11">
    <source>
        <dbReference type="Pfam" id="PF14845"/>
    </source>
</evidence>
<evidence type="ECO:0000259" key="10">
    <source>
        <dbReference type="Pfam" id="PF00728"/>
    </source>
</evidence>
<keyword evidence="13" id="KW-1185">Reference proteome</keyword>
<dbReference type="EMBL" id="BPQB01000065">
    <property type="protein sequence ID" value="GJE96907.1"/>
    <property type="molecule type" value="Genomic_DNA"/>
</dbReference>
<dbReference type="GO" id="GO:0004563">
    <property type="term" value="F:beta-N-acetylhexosaminidase activity"/>
    <property type="evidence" value="ECO:0007669"/>
    <property type="project" value="UniProtKB-EC"/>
</dbReference>
<reference evidence="12 13" key="1">
    <citation type="submission" date="2021-08" db="EMBL/GenBank/DDBJ databases">
        <title>Draft Genome Sequence of Phanerochaete sordida strain YK-624.</title>
        <authorList>
            <person name="Mori T."/>
            <person name="Dohra H."/>
            <person name="Suzuki T."/>
            <person name="Kawagishi H."/>
            <person name="Hirai H."/>
        </authorList>
    </citation>
    <scope>NUCLEOTIDE SEQUENCE [LARGE SCALE GENOMIC DNA]</scope>
    <source>
        <strain evidence="12 13">YK-624</strain>
    </source>
</reference>
<dbReference type="InterPro" id="IPR025705">
    <property type="entry name" value="Beta_hexosaminidase_sua/sub"/>
</dbReference>
<evidence type="ECO:0000256" key="9">
    <source>
        <dbReference type="SAM" id="SignalP"/>
    </source>
</evidence>
<dbReference type="InterPro" id="IPR029018">
    <property type="entry name" value="Hex-like_dom2"/>
</dbReference>
<dbReference type="SUPFAM" id="SSF55545">
    <property type="entry name" value="beta-N-acetylhexosaminidase-like domain"/>
    <property type="match status" value="1"/>
</dbReference>
<evidence type="ECO:0000256" key="7">
    <source>
        <dbReference type="PIRNR" id="PIRNR001093"/>
    </source>
</evidence>
<dbReference type="InterPro" id="IPR029019">
    <property type="entry name" value="HEX_eukaryotic_N"/>
</dbReference>
<dbReference type="Gene3D" id="3.20.20.80">
    <property type="entry name" value="Glycosidases"/>
    <property type="match status" value="1"/>
</dbReference>
<feature type="signal peptide" evidence="9">
    <location>
        <begin position="1"/>
        <end position="20"/>
    </location>
</feature>
<dbReference type="InterPro" id="IPR017853">
    <property type="entry name" value="GH"/>
</dbReference>
<proteinExistence type="inferred from homology"/>
<dbReference type="Pfam" id="PF00728">
    <property type="entry name" value="Glyco_hydro_20"/>
    <property type="match status" value="1"/>
</dbReference>
<accession>A0A9P3GJZ1</accession>
<dbReference type="InterPro" id="IPR015883">
    <property type="entry name" value="Glyco_hydro_20_cat"/>
</dbReference>
<keyword evidence="5" id="KW-0325">Glycoprotein</keyword>
<evidence type="ECO:0000256" key="2">
    <source>
        <dbReference type="ARBA" id="ARBA00006285"/>
    </source>
</evidence>
<feature type="domain" description="Beta-hexosaminidase eukaryotic type N-terminal" evidence="11">
    <location>
        <begin position="21"/>
        <end position="153"/>
    </location>
</feature>
<comment type="similarity">
    <text evidence="2 7">Belongs to the glycosyl hydrolase 20 family.</text>
</comment>
<dbReference type="Proteomes" id="UP000703269">
    <property type="component" value="Unassembled WGS sequence"/>
</dbReference>
<dbReference type="PIRSF" id="PIRSF001093">
    <property type="entry name" value="B-hxosamndse_ab_euk"/>
    <property type="match status" value="1"/>
</dbReference>
<evidence type="ECO:0000256" key="6">
    <source>
        <dbReference type="ARBA" id="ARBA00023295"/>
    </source>
</evidence>
<dbReference type="GO" id="GO:0005975">
    <property type="term" value="P:carbohydrate metabolic process"/>
    <property type="evidence" value="ECO:0007669"/>
    <property type="project" value="InterPro"/>
</dbReference>
<dbReference type="SUPFAM" id="SSF51445">
    <property type="entry name" value="(Trans)glycosidases"/>
    <property type="match status" value="1"/>
</dbReference>
<dbReference type="AlphaFoldDB" id="A0A9P3GJZ1"/>
<dbReference type="EC" id="3.2.1.52" evidence="7"/>
<evidence type="ECO:0000256" key="5">
    <source>
        <dbReference type="ARBA" id="ARBA00023180"/>
    </source>
</evidence>
<keyword evidence="4 7" id="KW-0378">Hydrolase</keyword>
<gene>
    <name evidence="12" type="ORF">PsYK624_131150</name>
</gene>